<dbReference type="Pfam" id="PF15717">
    <property type="entry name" value="PCM1_C"/>
    <property type="match status" value="2"/>
</dbReference>
<feature type="compositionally biased region" description="Acidic residues" evidence="2">
    <location>
        <begin position="259"/>
        <end position="268"/>
    </location>
</feature>
<feature type="compositionally biased region" description="Pro residues" evidence="2">
    <location>
        <begin position="634"/>
        <end position="644"/>
    </location>
</feature>
<protein>
    <submittedName>
        <fullName evidence="5">Pericentriolar material 1 protein isoform X1</fullName>
    </submittedName>
</protein>
<evidence type="ECO:0000313" key="5">
    <source>
        <dbReference type="RefSeq" id="XP_005091181.1"/>
    </source>
</evidence>
<feature type="compositionally biased region" description="Acidic residues" evidence="2">
    <location>
        <begin position="2185"/>
        <end position="2201"/>
    </location>
</feature>
<dbReference type="Proteomes" id="UP000694888">
    <property type="component" value="Unplaced"/>
</dbReference>
<feature type="region of interest" description="Disordered" evidence="2">
    <location>
        <begin position="1"/>
        <end position="192"/>
    </location>
</feature>
<feature type="compositionally biased region" description="Acidic residues" evidence="2">
    <location>
        <begin position="1127"/>
        <end position="1136"/>
    </location>
</feature>
<feature type="region of interest" description="Disordered" evidence="2">
    <location>
        <begin position="1043"/>
        <end position="1067"/>
    </location>
</feature>
<feature type="compositionally biased region" description="Basic and acidic residues" evidence="2">
    <location>
        <begin position="158"/>
        <end position="172"/>
    </location>
</feature>
<feature type="region of interest" description="Disordered" evidence="2">
    <location>
        <begin position="1093"/>
        <end position="1208"/>
    </location>
</feature>
<feature type="compositionally biased region" description="Acidic residues" evidence="2">
    <location>
        <begin position="1535"/>
        <end position="1547"/>
    </location>
</feature>
<feature type="compositionally biased region" description="Polar residues" evidence="2">
    <location>
        <begin position="141"/>
        <end position="157"/>
    </location>
</feature>
<feature type="compositionally biased region" description="Polar residues" evidence="2">
    <location>
        <begin position="1170"/>
        <end position="1181"/>
    </location>
</feature>
<feature type="compositionally biased region" description="Acidic residues" evidence="2">
    <location>
        <begin position="2095"/>
        <end position="2106"/>
    </location>
</feature>
<feature type="region of interest" description="Disordered" evidence="2">
    <location>
        <begin position="614"/>
        <end position="662"/>
    </location>
</feature>
<feature type="compositionally biased region" description="Polar residues" evidence="2">
    <location>
        <begin position="2212"/>
        <end position="2228"/>
    </location>
</feature>
<feature type="compositionally biased region" description="Polar residues" evidence="2">
    <location>
        <begin position="1054"/>
        <end position="1067"/>
    </location>
</feature>
<feature type="coiled-coil region" evidence="1">
    <location>
        <begin position="548"/>
        <end position="592"/>
    </location>
</feature>
<evidence type="ECO:0000313" key="4">
    <source>
        <dbReference type="Proteomes" id="UP000694888"/>
    </source>
</evidence>
<feature type="region of interest" description="Disordered" evidence="2">
    <location>
        <begin position="1509"/>
        <end position="1626"/>
    </location>
</feature>
<feature type="coiled-coil region" evidence="1">
    <location>
        <begin position="383"/>
        <end position="424"/>
    </location>
</feature>
<feature type="compositionally biased region" description="Polar residues" evidence="2">
    <location>
        <begin position="614"/>
        <end position="632"/>
    </location>
</feature>
<feature type="compositionally biased region" description="Polar residues" evidence="2">
    <location>
        <begin position="93"/>
        <end position="112"/>
    </location>
</feature>
<feature type="compositionally biased region" description="Low complexity" evidence="2">
    <location>
        <begin position="1509"/>
        <end position="1534"/>
    </location>
</feature>
<proteinExistence type="predicted"/>
<dbReference type="PANTHER" id="PTHR14164">
    <property type="entry name" value="PERICENTRIOLAR MATERIAL 1-RELATED"/>
    <property type="match status" value="1"/>
</dbReference>
<dbReference type="PANTHER" id="PTHR14164:SF12">
    <property type="entry name" value="PERICENTRIOLAR MATERIAL 1 PROTEIN"/>
    <property type="match status" value="1"/>
</dbReference>
<evidence type="ECO:0000256" key="2">
    <source>
        <dbReference type="SAM" id="MobiDB-lite"/>
    </source>
</evidence>
<organism evidence="4 5">
    <name type="scientific">Aplysia californica</name>
    <name type="common">California sea hare</name>
    <dbReference type="NCBI Taxonomy" id="6500"/>
    <lineage>
        <taxon>Eukaryota</taxon>
        <taxon>Metazoa</taxon>
        <taxon>Spiralia</taxon>
        <taxon>Lophotrochozoa</taxon>
        <taxon>Mollusca</taxon>
        <taxon>Gastropoda</taxon>
        <taxon>Heterobranchia</taxon>
        <taxon>Euthyneura</taxon>
        <taxon>Tectipleura</taxon>
        <taxon>Aplysiida</taxon>
        <taxon>Aplysioidea</taxon>
        <taxon>Aplysiidae</taxon>
        <taxon>Aplysia</taxon>
    </lineage>
</organism>
<evidence type="ECO:0000259" key="3">
    <source>
        <dbReference type="Pfam" id="PF15717"/>
    </source>
</evidence>
<dbReference type="InterPro" id="IPR031446">
    <property type="entry name" value="PCM1_C"/>
</dbReference>
<feature type="compositionally biased region" description="Polar residues" evidence="2">
    <location>
        <begin position="289"/>
        <end position="298"/>
    </location>
</feature>
<feature type="compositionally biased region" description="Basic and acidic residues" evidence="2">
    <location>
        <begin position="2137"/>
        <end position="2156"/>
    </location>
</feature>
<evidence type="ECO:0000256" key="1">
    <source>
        <dbReference type="SAM" id="Coils"/>
    </source>
</evidence>
<feature type="domain" description="Pericentriolar material 1 protein C-terminal" evidence="3">
    <location>
        <begin position="1923"/>
        <end position="2282"/>
    </location>
</feature>
<feature type="compositionally biased region" description="Acidic residues" evidence="2">
    <location>
        <begin position="468"/>
        <end position="485"/>
    </location>
</feature>
<feature type="region of interest" description="Disordered" evidence="2">
    <location>
        <begin position="1379"/>
        <end position="1421"/>
    </location>
</feature>
<feature type="region of interest" description="Disordered" evidence="2">
    <location>
        <begin position="464"/>
        <end position="520"/>
    </location>
</feature>
<feature type="compositionally biased region" description="Low complexity" evidence="2">
    <location>
        <begin position="2327"/>
        <end position="2362"/>
    </location>
</feature>
<keyword evidence="1" id="KW-0175">Coiled coil</keyword>
<feature type="region of interest" description="Disordered" evidence="2">
    <location>
        <begin position="1854"/>
        <end position="1890"/>
    </location>
</feature>
<dbReference type="RefSeq" id="XP_005091181.1">
    <property type="nucleotide sequence ID" value="XM_005091124.3"/>
</dbReference>
<dbReference type="GeneID" id="101849024"/>
<sequence length="2407" mass="265328">MASGGYHSNKQAKSETKRRSNWQRSVSSDRDDAQSLNSFPSDIRINNWDLSDLRPTNLTGDSKRRKKSKGNPEREREQSLSMDSPPHGDGKQHTPSTYPRTKLTPSTPTSQRVALENLKQHMTFSDLEDQVSTDGERNNERQFSQSRRRLQNASFNRTESDTDGKGARERRVNRNNNMDYSANRESGVSPDRNEIVARLMQIRDFMKQAKSMMEGMEKLGDRKKAEDVEKVRRLIRNLQEQEQGYRGLLQNSRAQRDGENDDVEEEREDTAVKMESKEDSDDSSVDLEFQNSETSENSEGSRPRIESKLGLGSDDEEDAFAEALRGAVGSTVENSNSNRTMEAVENALEQQLLTLPGVPMQETEEGASGATAVDDGEGLSAHHQELLNILREKQQQLQSLMSRQEELNLKRRETEKKLLDAQARDNKARAALALVSTNKQIVQKQLMAEQAQSLDLMAAIASRGGMAQEEDELEDNEEEEEEEEEQKGAVGGDSGVLKSNIVGYPESDDEDNSNVREVEGASLPNELLELKRQLNFLRNEFSRSDEGQKNMEVESQALTEDRQQLQNKLLELQTKKSRMDKLLHELQMLHEQPLANPRNNESQPLLSGSSQALLTNIPSSGAQPKQRAQQAQLPTPPPLPPLPSFPNMAASSSLPASLQTRMNDVATAAPSALESAMATFSELASADGENNMDPQMYSEVTEKLRRLKEVRGQLDQLRGLVQYYQTQKDDMEARDGDDQSSLPGFSDSGERALSNTQAGSDLRGSRSSLQQRQPQQQLDLLLLQQQQQQQQQHQQQQKQQKRWAKEEENASAAVAAASSLQNMAQLLNLAGADQGDEHSDEDNASVSQSDSQWSHLGPWDDDPEIQEKVKKLKAAKEKLRQLQDLVAFVQQSPDAARALPENLGDLAASVAEEAVSQATQTDEPNVSVSEGEVPIDAQRREEMDAIDGLENPRAELERLRKERTRLLELQSQLKQMHDIVGGNSGDQDERSEQSRDMGKSGQEQAPNATVVTFASNDELYSKMRRQRILREELRSKKKELEAIMKKDRNKRQYSRNQDNQSDTVSLNTDTFGIPASVDATMATWGGSTVDNLENITEDEDGQERNDRVNGDEDGVDDGYPSDGIVQVEEEEEENDSDNGTYTIEADARHRKSLRKGASMGIGARPKTSRGRQTFPQPSYNDRNTKKPQRKESNRKSQRRNREAKLRQENYRSAEEIMQDDEVKGKSGEWFRVVEDRLSNLSGSVEALLRKSESENRQLSVSLSQENAPQGGSLLNPVQEQMLQLQNQSMMLSFGQLVQSLSRQQVDMQQLQQQMQMLQLQVQEYQGDHSFQNLTPGAGPVLRPALSTTALNNSNYNLQAATTVGAQSISLSRHQTSLNNTAPAGFLSSHSPGLRGPNPSSGHGLSSSNLSLGGQGPGLSSSLAHLGTGLSVNTGSHSSLPQQSTGSGFVFNPLGQSTLVSMPQQSNVHLSHGGSSASTMTRDFSQFVNTLTPNSASQADSLAQFSNLFGSSSQQQQPQGMGSGFPSFFSQNVNDDGNDEDGDQELDESPVPRMSSYLKPELQKQGKRKQGSRVKKSESDPTSGLRMSTPKVENSLSRSREALASRKRLSQREGGVSYRSGTSSGGADAAAYASLIAGAEGDAGSSFSSIQSIKDEHSRQRNEQTSAKSIDLPDDNNTLFETLRETIYSEVASLISQNQSRPQFLLELFREMRQVDSDFMRQRTLNSLQDVINTTLKSGSASSSNAPAWLKAANTADTANSEQTPSESVTSEDDEELQVTRLQEQITQAERSLLGRLSRDTGPLRNFPFDYAEAADHPSSLSTPTNGTEDSPFFQDALGETVIEFQSLRLKEAERLQSSQGRGGGGRKEGSKRQGPQAEGGRRTQSRWGESGFLSSHQLLTDIKRRGREDRRGREELGATAAAGKLLLDSQTSEVASSSAMDQASESSFSDVPYPRIDMKELDRQIKDIMMETIPVVKLHMEDVCSPQLLAYIKRLVLSLTAQLGNQEFARFFQRQLASILQDTLNKYEGRKMRECGEDLLVEMSDVLFNELAFFKLMQDLDDPNVAGKIRAAEWPSQMSQEREDEGLDYNADSSSTEEDGDDEDENCDRNRDGTDNAAPGMDKAQQGFRISEAEQDVLGRERDDEMANEVCIRDAEEKDDNDPEQSYKIELAPSETKPFTRIGSDEDDSDGDEEQSMEDPSETAVSRDSMLENGQTFAPNNNNNSAAQHSVRPETEGAQGSAVDSVTLRSNGAEKQDQEKPVAAVATAVSGNVGSSSSPGSKMVTTAAARGEVDGTTSTAQMNGSINGRNNSEDDELTVDDLPERLTVPPASTSAAAVTNVSASSTSTTSTASAANSTANNTPELRWKMEEEQHSVSGLEAVLASLEGFQELAGDPQALIDPDSFIS</sequence>
<feature type="compositionally biased region" description="Low complexity" evidence="2">
    <location>
        <begin position="1395"/>
        <end position="1421"/>
    </location>
</feature>
<feature type="compositionally biased region" description="Polar residues" evidence="2">
    <location>
        <begin position="174"/>
        <end position="186"/>
    </location>
</feature>
<feature type="region of interest" description="Disordered" evidence="2">
    <location>
        <begin position="239"/>
        <end position="316"/>
    </location>
</feature>
<feature type="region of interest" description="Disordered" evidence="2">
    <location>
        <begin position="792"/>
        <end position="815"/>
    </location>
</feature>
<feature type="compositionally biased region" description="Basic and acidic residues" evidence="2">
    <location>
        <begin position="1189"/>
        <end position="1208"/>
    </location>
</feature>
<name>A0ABM0JDH1_APLCA</name>
<feature type="compositionally biased region" description="Polar residues" evidence="2">
    <location>
        <begin position="2295"/>
        <end position="2310"/>
    </location>
</feature>
<feature type="compositionally biased region" description="Basic and acidic residues" evidence="2">
    <location>
        <begin position="1652"/>
        <end position="1661"/>
    </location>
</feature>
<feature type="region of interest" description="Disordered" evidence="2">
    <location>
        <begin position="833"/>
        <end position="862"/>
    </location>
</feature>
<feature type="region of interest" description="Disordered" evidence="2">
    <location>
        <begin position="729"/>
        <end position="774"/>
    </location>
</feature>
<keyword evidence="4" id="KW-1185">Reference proteome</keyword>
<feature type="compositionally biased region" description="Polar residues" evidence="2">
    <location>
        <begin position="1579"/>
        <end position="1593"/>
    </location>
</feature>
<feature type="compositionally biased region" description="Basic residues" evidence="2">
    <location>
        <begin position="1564"/>
        <end position="1573"/>
    </location>
</feature>
<gene>
    <name evidence="5" type="primary">LOC101849024</name>
</gene>
<feature type="compositionally biased region" description="Polar residues" evidence="2">
    <location>
        <begin position="844"/>
        <end position="854"/>
    </location>
</feature>
<feature type="coiled-coil region" evidence="1">
    <location>
        <begin position="1300"/>
        <end position="1327"/>
    </location>
</feature>
<feature type="compositionally biased region" description="Low complexity" evidence="2">
    <location>
        <begin position="2262"/>
        <end position="2281"/>
    </location>
</feature>
<feature type="region of interest" description="Disordered" evidence="2">
    <location>
        <begin position="974"/>
        <end position="1009"/>
    </location>
</feature>
<feature type="compositionally biased region" description="Polar residues" evidence="2">
    <location>
        <begin position="1"/>
        <end position="11"/>
    </location>
</feature>
<accession>A0ABM0JDH1</accession>
<feature type="domain" description="Pericentriolar material 1 protein C-terminal" evidence="3">
    <location>
        <begin position="1677"/>
        <end position="1856"/>
    </location>
</feature>
<feature type="region of interest" description="Disordered" evidence="2">
    <location>
        <begin position="1645"/>
        <end position="1672"/>
    </location>
</feature>
<feature type="region of interest" description="Disordered" evidence="2">
    <location>
        <begin position="2071"/>
        <end position="2362"/>
    </location>
</feature>
<feature type="region of interest" description="Disordered" evidence="2">
    <location>
        <begin position="1753"/>
        <end position="1775"/>
    </location>
</feature>
<feature type="compositionally biased region" description="Basic and acidic residues" evidence="2">
    <location>
        <begin position="987"/>
        <end position="998"/>
    </location>
</feature>
<reference evidence="5" key="1">
    <citation type="submission" date="2025-08" db="UniProtKB">
        <authorList>
            <consortium name="RefSeq"/>
        </authorList>
    </citation>
    <scope>IDENTIFICATION</scope>
</reference>
<feature type="compositionally biased region" description="Polar residues" evidence="2">
    <location>
        <begin position="649"/>
        <end position="662"/>
    </location>
</feature>
<feature type="coiled-coil region" evidence="1">
    <location>
        <begin position="865"/>
        <end position="892"/>
    </location>
</feature>
<feature type="compositionally biased region" description="Polar residues" evidence="2">
    <location>
        <begin position="1754"/>
        <end position="1768"/>
    </location>
</feature>
<dbReference type="InterPro" id="IPR024138">
    <property type="entry name" value="Pericentriolar_Pcm1"/>
</dbReference>